<accession>A0AAD6BB46</accession>
<feature type="non-terminal residue" evidence="2">
    <location>
        <position position="184"/>
    </location>
</feature>
<feature type="region of interest" description="Disordered" evidence="1">
    <location>
        <begin position="25"/>
        <end position="84"/>
    </location>
</feature>
<feature type="non-terminal residue" evidence="2">
    <location>
        <position position="1"/>
    </location>
</feature>
<reference evidence="2" key="1">
    <citation type="submission" date="2022-11" db="EMBL/GenBank/DDBJ databases">
        <title>Chromosome-level genome of Pogonophryne albipinna.</title>
        <authorList>
            <person name="Jo E."/>
        </authorList>
    </citation>
    <scope>NUCLEOTIDE SEQUENCE</scope>
    <source>
        <strain evidence="2">SGF0006</strain>
        <tissue evidence="2">Muscle</tissue>
    </source>
</reference>
<name>A0AAD6BB46_9TELE</name>
<evidence type="ECO:0000256" key="1">
    <source>
        <dbReference type="SAM" id="MobiDB-lite"/>
    </source>
</evidence>
<dbReference type="Proteomes" id="UP001219934">
    <property type="component" value="Unassembled WGS sequence"/>
</dbReference>
<sequence>VALPHMGGGCEPGIHNHRLYEGCVSEKGGDEGEKGAGGRRVMRDKRIFSGLPQRGGGGGGPRKTHESKHRHSSDQAQGHFGRGWGGRHNKRKWYGIWDNEIHLTLPKGITSPILGLTNSSSNQATYFTDMIHTPLCQNYTTAPLRQDPAAMSMLAGAFAAWCQRPVVIIRLSLSYRYTNVSPAL</sequence>
<evidence type="ECO:0000313" key="2">
    <source>
        <dbReference type="EMBL" id="KAJ4938921.1"/>
    </source>
</evidence>
<feature type="compositionally biased region" description="Basic and acidic residues" evidence="1">
    <location>
        <begin position="27"/>
        <end position="36"/>
    </location>
</feature>
<evidence type="ECO:0000313" key="3">
    <source>
        <dbReference type="Proteomes" id="UP001219934"/>
    </source>
</evidence>
<proteinExistence type="predicted"/>
<organism evidence="2 3">
    <name type="scientific">Pogonophryne albipinna</name>
    <dbReference type="NCBI Taxonomy" id="1090488"/>
    <lineage>
        <taxon>Eukaryota</taxon>
        <taxon>Metazoa</taxon>
        <taxon>Chordata</taxon>
        <taxon>Craniata</taxon>
        <taxon>Vertebrata</taxon>
        <taxon>Euteleostomi</taxon>
        <taxon>Actinopterygii</taxon>
        <taxon>Neopterygii</taxon>
        <taxon>Teleostei</taxon>
        <taxon>Neoteleostei</taxon>
        <taxon>Acanthomorphata</taxon>
        <taxon>Eupercaria</taxon>
        <taxon>Perciformes</taxon>
        <taxon>Notothenioidei</taxon>
        <taxon>Pogonophryne</taxon>
    </lineage>
</organism>
<comment type="caution">
    <text evidence="2">The sequence shown here is derived from an EMBL/GenBank/DDBJ whole genome shotgun (WGS) entry which is preliminary data.</text>
</comment>
<protein>
    <submittedName>
        <fullName evidence="2">Uncharacterized protein</fullName>
    </submittedName>
</protein>
<keyword evidence="3" id="KW-1185">Reference proteome</keyword>
<dbReference type="AlphaFoldDB" id="A0AAD6BB46"/>
<gene>
    <name evidence="2" type="ORF">JOQ06_028387</name>
</gene>
<dbReference type="EMBL" id="JAPTMU010000008">
    <property type="protein sequence ID" value="KAJ4938921.1"/>
    <property type="molecule type" value="Genomic_DNA"/>
</dbReference>